<protein>
    <submittedName>
        <fullName evidence="1">Uncharacterized protein</fullName>
    </submittedName>
</protein>
<comment type="caution">
    <text evidence="1">The sequence shown here is derived from an EMBL/GenBank/DDBJ whole genome shotgun (WGS) entry which is preliminary data.</text>
</comment>
<keyword evidence="2" id="KW-1185">Reference proteome</keyword>
<accession>A0A397W0K1</accession>
<reference evidence="1 2" key="1">
    <citation type="submission" date="2018-06" db="EMBL/GenBank/DDBJ databases">
        <title>Comparative genomics reveals the genomic features of Rhizophagus irregularis, R. cerebriforme, R. diaphanum and Gigaspora rosea, and their symbiotic lifestyle signature.</title>
        <authorList>
            <person name="Morin E."/>
            <person name="San Clemente H."/>
            <person name="Chen E.C.H."/>
            <person name="De La Providencia I."/>
            <person name="Hainaut M."/>
            <person name="Kuo A."/>
            <person name="Kohler A."/>
            <person name="Murat C."/>
            <person name="Tang N."/>
            <person name="Roy S."/>
            <person name="Loubradou J."/>
            <person name="Henrissat B."/>
            <person name="Grigoriev I.V."/>
            <person name="Corradi N."/>
            <person name="Roux C."/>
            <person name="Martin F.M."/>
        </authorList>
    </citation>
    <scope>NUCLEOTIDE SEQUENCE [LARGE SCALE GENOMIC DNA]</scope>
    <source>
        <strain evidence="1 2">DAOM 194757</strain>
    </source>
</reference>
<proteinExistence type="predicted"/>
<organism evidence="1 2">
    <name type="scientific">Gigaspora rosea</name>
    <dbReference type="NCBI Taxonomy" id="44941"/>
    <lineage>
        <taxon>Eukaryota</taxon>
        <taxon>Fungi</taxon>
        <taxon>Fungi incertae sedis</taxon>
        <taxon>Mucoromycota</taxon>
        <taxon>Glomeromycotina</taxon>
        <taxon>Glomeromycetes</taxon>
        <taxon>Diversisporales</taxon>
        <taxon>Gigasporaceae</taxon>
        <taxon>Gigaspora</taxon>
    </lineage>
</organism>
<evidence type="ECO:0000313" key="1">
    <source>
        <dbReference type="EMBL" id="RIB24836.1"/>
    </source>
</evidence>
<evidence type="ECO:0000313" key="2">
    <source>
        <dbReference type="Proteomes" id="UP000266673"/>
    </source>
</evidence>
<sequence>MNSYTSNSPQHPDSWNDEMKKMNFGSLAEIKVVFDTWNAISNMERLWTNFDPKGLNNIVIQPSSNNHCRVHIFKELHAKLSRDYCFNTTNIWCHIVRCTFAYLVSNSLIQPDDLFVGAEAEWNAIKIRHLTWTPALWGERMFICHFAHGQTDLYEVAAFLHDFTRINVKDPIVPPLETVDPELFRALGSLTPAQQNALGKQF</sequence>
<dbReference type="AlphaFoldDB" id="A0A397W0K1"/>
<dbReference type="EMBL" id="QKWP01000199">
    <property type="protein sequence ID" value="RIB24836.1"/>
    <property type="molecule type" value="Genomic_DNA"/>
</dbReference>
<gene>
    <name evidence="1" type="ORF">C2G38_2280817</name>
</gene>
<name>A0A397W0K1_9GLOM</name>
<dbReference type="OrthoDB" id="10398693at2759"/>
<dbReference type="Proteomes" id="UP000266673">
    <property type="component" value="Unassembled WGS sequence"/>
</dbReference>